<dbReference type="HOGENOM" id="CLU_1607895_0_0_5"/>
<dbReference type="EMBL" id="CP000927">
    <property type="protein sequence ID" value="ABZ72608.1"/>
    <property type="molecule type" value="Genomic_DNA"/>
</dbReference>
<evidence type="ECO:0000256" key="1">
    <source>
        <dbReference type="SAM" id="SignalP"/>
    </source>
</evidence>
<gene>
    <name evidence="2" type="ordered locus">Caul_3481</name>
</gene>
<feature type="signal peptide" evidence="1">
    <location>
        <begin position="1"/>
        <end position="20"/>
    </location>
</feature>
<reference evidence="2" key="1">
    <citation type="submission" date="2008-01" db="EMBL/GenBank/DDBJ databases">
        <title>Complete sequence of chromosome of Caulobacter sp. K31.</title>
        <authorList>
            <consortium name="US DOE Joint Genome Institute"/>
            <person name="Copeland A."/>
            <person name="Lucas S."/>
            <person name="Lapidus A."/>
            <person name="Barry K."/>
            <person name="Glavina del Rio T."/>
            <person name="Dalin E."/>
            <person name="Tice H."/>
            <person name="Pitluck S."/>
            <person name="Bruce D."/>
            <person name="Goodwin L."/>
            <person name="Thompson L.S."/>
            <person name="Brettin T."/>
            <person name="Detter J.C."/>
            <person name="Han C."/>
            <person name="Schmutz J."/>
            <person name="Larimer F."/>
            <person name="Land M."/>
            <person name="Hauser L."/>
            <person name="Kyrpides N."/>
            <person name="Kim E."/>
            <person name="Stephens C."/>
            <person name="Richardson P."/>
        </authorList>
    </citation>
    <scope>NUCLEOTIDE SEQUENCE [LARGE SCALE GENOMIC DNA]</scope>
    <source>
        <strain evidence="2">K31</strain>
    </source>
</reference>
<protein>
    <submittedName>
        <fullName evidence="2">Uncharacterized protein</fullName>
    </submittedName>
</protein>
<name>B0T627_CAUSK</name>
<accession>B0T627</accession>
<dbReference type="AlphaFoldDB" id="B0T627"/>
<proteinExistence type="predicted"/>
<keyword evidence="1" id="KW-0732">Signal</keyword>
<sequence precursor="true">MKLLITAALASLAISSAAMAQTKPFDFKGLSMQSTPAEVAKLTGKACENDNIDGEKIAYCDLPKRFLPTLDGKAVEMASVIFDAKGLQLLKVDVTGDQATALFVALDNRYGGFKIRDDLYTWDFDEGRMTLYRDRVNGHTITCVLFVRADQLKDAEPATAKPADF</sequence>
<organism evidence="2">
    <name type="scientific">Caulobacter sp. (strain K31)</name>
    <dbReference type="NCBI Taxonomy" id="366602"/>
    <lineage>
        <taxon>Bacteria</taxon>
        <taxon>Pseudomonadati</taxon>
        <taxon>Pseudomonadota</taxon>
        <taxon>Alphaproteobacteria</taxon>
        <taxon>Caulobacterales</taxon>
        <taxon>Caulobacteraceae</taxon>
        <taxon>Caulobacter</taxon>
    </lineage>
</organism>
<dbReference type="KEGG" id="cak:Caul_3481"/>
<evidence type="ECO:0000313" key="2">
    <source>
        <dbReference type="EMBL" id="ABZ72608.1"/>
    </source>
</evidence>
<dbReference type="STRING" id="366602.Caul_3481"/>
<feature type="chain" id="PRO_5002755955" evidence="1">
    <location>
        <begin position="21"/>
        <end position="165"/>
    </location>
</feature>